<dbReference type="FunFam" id="1.10.640.10:FF:000003">
    <property type="entry name" value="chorion peroxidase"/>
    <property type="match status" value="1"/>
</dbReference>
<dbReference type="PIR" id="JN0867">
    <property type="entry name" value="JN0867"/>
</dbReference>
<protein>
    <submittedName>
        <fullName evidence="7">Peroxidase-like protein</fullName>
    </submittedName>
</protein>
<dbReference type="PROSITE" id="PS50092">
    <property type="entry name" value="TSP1"/>
    <property type="match status" value="1"/>
</dbReference>
<evidence type="ECO:0000256" key="1">
    <source>
        <dbReference type="ARBA" id="ARBA00004613"/>
    </source>
</evidence>
<dbReference type="EMBL" id="L01772">
    <property type="protein sequence ID" value="AAA16245.1"/>
    <property type="molecule type" value="mRNA"/>
</dbReference>
<dbReference type="PROSITE" id="PS50292">
    <property type="entry name" value="PEROXIDASE_3"/>
    <property type="match status" value="1"/>
</dbReference>
<dbReference type="GO" id="GO:0004601">
    <property type="term" value="F:peroxidase activity"/>
    <property type="evidence" value="ECO:0007669"/>
    <property type="project" value="UniProtKB-KW"/>
</dbReference>
<keyword evidence="5" id="KW-0349">Heme</keyword>
<accession>Q24926</accession>
<dbReference type="AlphaFoldDB" id="Q24926"/>
<name>Q24926_EUPSC</name>
<dbReference type="PANTHER" id="PTHR11475:SF4">
    <property type="entry name" value="CHORION PEROXIDASE"/>
    <property type="match status" value="1"/>
</dbReference>
<keyword evidence="3 6" id="KW-0732">Signal</keyword>
<dbReference type="PRINTS" id="PR00457">
    <property type="entry name" value="ANPEROXIDASE"/>
</dbReference>
<dbReference type="PeroxiBase" id="4148">
    <property type="entry name" value="EscPxt01"/>
</dbReference>
<evidence type="ECO:0000256" key="5">
    <source>
        <dbReference type="PIRSR" id="PIRSR619791-2"/>
    </source>
</evidence>
<evidence type="ECO:0000256" key="2">
    <source>
        <dbReference type="ARBA" id="ARBA00022525"/>
    </source>
</evidence>
<keyword evidence="2" id="KW-0964">Secreted</keyword>
<keyword evidence="4" id="KW-0325">Glycoprotein</keyword>
<evidence type="ECO:0000313" key="7">
    <source>
        <dbReference type="EMBL" id="AAA16245.1"/>
    </source>
</evidence>
<dbReference type="PANTHER" id="PTHR11475">
    <property type="entry name" value="OXIDASE/PEROXIDASE"/>
    <property type="match status" value="1"/>
</dbReference>
<dbReference type="Gene3D" id="1.10.640.10">
    <property type="entry name" value="Haem peroxidase domain superfamily, animal type"/>
    <property type="match status" value="1"/>
</dbReference>
<dbReference type="GO" id="GO:0006979">
    <property type="term" value="P:response to oxidative stress"/>
    <property type="evidence" value="ECO:0007669"/>
    <property type="project" value="InterPro"/>
</dbReference>
<evidence type="ECO:0000256" key="6">
    <source>
        <dbReference type="SAM" id="SignalP"/>
    </source>
</evidence>
<reference evidence="7" key="1">
    <citation type="journal article" date="1993" name="Gene">
        <title>Abundant mRNAs in the squid light organ encode proteins with a high similarity to mammalian peroxidases.</title>
        <authorList>
            <person name="Tomarev S.I."/>
            <person name="Zinovieva R.D."/>
            <person name="Weis V.M."/>
            <person name="Chepelinsky A.B."/>
            <person name="Piatigorsky J."/>
            <person name="McFall-Ngai M.J."/>
        </authorList>
    </citation>
    <scope>NUCLEOTIDE SEQUENCE</scope>
    <source>
        <tissue evidence="7">Light organ</tissue>
    </source>
</reference>
<comment type="subcellular location">
    <subcellularLocation>
        <location evidence="1">Secreted</location>
    </subcellularLocation>
</comment>
<dbReference type="InterPro" id="IPR019791">
    <property type="entry name" value="Haem_peroxidase_animal"/>
</dbReference>
<evidence type="ECO:0000256" key="3">
    <source>
        <dbReference type="ARBA" id="ARBA00022729"/>
    </source>
</evidence>
<dbReference type="GO" id="GO:0046872">
    <property type="term" value="F:metal ion binding"/>
    <property type="evidence" value="ECO:0007669"/>
    <property type="project" value="UniProtKB-KW"/>
</dbReference>
<sequence>MRITPLLLLVVLPCIVTCLTPISDDLCHKAYEKACRKVRSGRDFAVFRSRGGRTGGSRNSAGISDVAGAVGTDGVAGAAGNTVAAAAAAAARAAGATDQGVAAAVAAGNAAAAAVEAGADAATIAEAAAAAAVAVVVGADAEAVNNATAAAVAAAEAVGADADVIAEVAAVAAAAAAEASVAGAEDAAIAEAAAVAAAAAIEIAIATANATAAAALVNAQAAETLANADLIIAETGLIFVETARLIQDLLDQGLIDAENLVTAVQPPLELVAACPFLTALTCDADFPYRTADGSCNNLVLPYLGRSSTPFERYLPAVYEDGLDLPRATGVLGGALPGARLISTNFHGFSTPADRDDQLTHLTTLFGVFLNHDLQIYPSMPTSGGDLEESIDCCNSDNTAVCYPIDIPVNDTYFGVYGRTCMEFVRSLASPALTCGLGPREQLNTATGYIDASQVYGSDIDRQLLLRAMEGGLMRTTPTDDLDLMPQDNSTFCRAAEGNLCFIGGDGRVNVQPMMMSLHHLFVREHNRLANIISSANPDWTDEVIFQETRKLVIAEMQHVTYNEYLPKIVGPTMMETYSLNTLTQGYSMYLANINPSIRNGFASAGIIYSHSGLRSLITIGDSQNTLSSLFYNSDVFYSGTDAPTLVFQGLTTDMAQGIDRLMTEELTNKLVETAPGNGWDLAAIKLQAGRDIGLPTYNAWAQWCGLDVATNFTTLADHSEDDANLLATVYTSVEDIDVWTGGVSEIPIEGGSVGPLFACIAARQFQALKMGDRFWYENAGPNQLSVDTVNAIRNVTMSRLICDNTNIQQIQGDAFIAASETNPVVDCSSLPTADQCSLVRTYSAWTAWSDCINNQRVRTRTCLTPATGACSCDGVPAETQIGQCNVFGPAA</sequence>
<dbReference type="CDD" id="cd09823">
    <property type="entry name" value="peroxinectin_like"/>
    <property type="match status" value="1"/>
</dbReference>
<feature type="chain" id="PRO_5004202213" evidence="6">
    <location>
        <begin position="19"/>
        <end position="891"/>
    </location>
</feature>
<dbReference type="InterPro" id="IPR000884">
    <property type="entry name" value="TSP1_rpt"/>
</dbReference>
<feature type="binding site" description="axial binding residue" evidence="5">
    <location>
        <position position="610"/>
    </location>
    <ligand>
        <name>heme b</name>
        <dbReference type="ChEBI" id="CHEBI:60344"/>
    </ligand>
    <ligandPart>
        <name>Fe</name>
        <dbReference type="ChEBI" id="CHEBI:18248"/>
    </ligandPart>
</feature>
<dbReference type="Pfam" id="PF03098">
    <property type="entry name" value="An_peroxidase"/>
    <property type="match status" value="1"/>
</dbReference>
<dbReference type="GO" id="GO:0005576">
    <property type="term" value="C:extracellular region"/>
    <property type="evidence" value="ECO:0007669"/>
    <property type="project" value="UniProtKB-SubCell"/>
</dbReference>
<dbReference type="InterPro" id="IPR010255">
    <property type="entry name" value="Haem_peroxidase_sf"/>
</dbReference>
<organism evidence="7">
    <name type="scientific">Euprymna scolopes</name>
    <name type="common">Hawaiian bobtail squid</name>
    <dbReference type="NCBI Taxonomy" id="6613"/>
    <lineage>
        <taxon>Eukaryota</taxon>
        <taxon>Metazoa</taxon>
        <taxon>Spiralia</taxon>
        <taxon>Lophotrochozoa</taxon>
        <taxon>Mollusca</taxon>
        <taxon>Cephalopoda</taxon>
        <taxon>Coleoidea</taxon>
        <taxon>Decapodiformes</taxon>
        <taxon>Sepiida</taxon>
        <taxon>Sepiolidae</taxon>
        <taxon>Sepiolinae</taxon>
        <taxon>Euprymna</taxon>
    </lineage>
</organism>
<dbReference type="InterPro" id="IPR037120">
    <property type="entry name" value="Haem_peroxidase_sf_animal"/>
</dbReference>
<keyword evidence="5" id="KW-0479">Metal-binding</keyword>
<dbReference type="SUPFAM" id="SSF48113">
    <property type="entry name" value="Heme-dependent peroxidases"/>
    <property type="match status" value="1"/>
</dbReference>
<dbReference type="GO" id="GO:0020037">
    <property type="term" value="F:heme binding"/>
    <property type="evidence" value="ECO:0007669"/>
    <property type="project" value="InterPro"/>
</dbReference>
<evidence type="ECO:0000256" key="4">
    <source>
        <dbReference type="ARBA" id="ARBA00023180"/>
    </source>
</evidence>
<feature type="signal peptide" evidence="6">
    <location>
        <begin position="1"/>
        <end position="18"/>
    </location>
</feature>
<keyword evidence="7" id="KW-0575">Peroxidase</keyword>
<keyword evidence="5" id="KW-0408">Iron</keyword>
<proteinExistence type="evidence at transcript level"/>
<keyword evidence="7" id="KW-0560">Oxidoreductase</keyword>